<evidence type="ECO:0000313" key="2">
    <source>
        <dbReference type="Proteomes" id="UP001140949"/>
    </source>
</evidence>
<proteinExistence type="predicted"/>
<accession>A0AAX6GD85</accession>
<name>A0AAX6GD85_IRIPA</name>
<sequence>MEVGGVRVHRGVVVRTRYGRRFAAHGSDGTGRAIPCGSGHGGQVQCKGDARHKEVGAAQHTLDLADGRQRLPRCGVDTGTCGQANPHRRRRRHVGSAEEGRWATDVWCPMGMGRDGEDQGGRHGGSVRTAEEEICLQIWATRSRSIPRGGLAQRRGIAARIHRLGSGCCLAGTPPEEG</sequence>
<protein>
    <submittedName>
        <fullName evidence="1">Uncharacterized protein</fullName>
    </submittedName>
</protein>
<gene>
    <name evidence="1" type="ORF">M6B38_371100</name>
</gene>
<dbReference type="Proteomes" id="UP001140949">
    <property type="component" value="Unassembled WGS sequence"/>
</dbReference>
<reference evidence="1" key="2">
    <citation type="submission" date="2023-04" db="EMBL/GenBank/DDBJ databases">
        <authorList>
            <person name="Bruccoleri R.E."/>
            <person name="Oakeley E.J."/>
            <person name="Faust A.-M."/>
            <person name="Dessus-Babus S."/>
            <person name="Altorfer M."/>
            <person name="Burckhardt D."/>
            <person name="Oertli M."/>
            <person name="Naumann U."/>
            <person name="Petersen F."/>
            <person name="Wong J."/>
        </authorList>
    </citation>
    <scope>NUCLEOTIDE SEQUENCE</scope>
    <source>
        <strain evidence="1">GSM-AAB239-AS_SAM_17_03QT</strain>
        <tissue evidence="1">Leaf</tissue>
    </source>
</reference>
<organism evidence="1 2">
    <name type="scientific">Iris pallida</name>
    <name type="common">Sweet iris</name>
    <dbReference type="NCBI Taxonomy" id="29817"/>
    <lineage>
        <taxon>Eukaryota</taxon>
        <taxon>Viridiplantae</taxon>
        <taxon>Streptophyta</taxon>
        <taxon>Embryophyta</taxon>
        <taxon>Tracheophyta</taxon>
        <taxon>Spermatophyta</taxon>
        <taxon>Magnoliopsida</taxon>
        <taxon>Liliopsida</taxon>
        <taxon>Asparagales</taxon>
        <taxon>Iridaceae</taxon>
        <taxon>Iridoideae</taxon>
        <taxon>Irideae</taxon>
        <taxon>Iris</taxon>
    </lineage>
</organism>
<reference evidence="1" key="1">
    <citation type="journal article" date="2023" name="GigaByte">
        <title>Genome assembly of the bearded iris, Iris pallida Lam.</title>
        <authorList>
            <person name="Bruccoleri R.E."/>
            <person name="Oakeley E.J."/>
            <person name="Faust A.M.E."/>
            <person name="Altorfer M."/>
            <person name="Dessus-Babus S."/>
            <person name="Burckhardt D."/>
            <person name="Oertli M."/>
            <person name="Naumann U."/>
            <person name="Petersen F."/>
            <person name="Wong J."/>
        </authorList>
    </citation>
    <scope>NUCLEOTIDE SEQUENCE</scope>
    <source>
        <strain evidence="1">GSM-AAB239-AS_SAM_17_03QT</strain>
    </source>
</reference>
<keyword evidence="2" id="KW-1185">Reference proteome</keyword>
<comment type="caution">
    <text evidence="1">The sequence shown here is derived from an EMBL/GenBank/DDBJ whole genome shotgun (WGS) entry which is preliminary data.</text>
</comment>
<dbReference type="EMBL" id="JANAVB010020797">
    <property type="protein sequence ID" value="KAJ6826639.1"/>
    <property type="molecule type" value="Genomic_DNA"/>
</dbReference>
<dbReference type="AlphaFoldDB" id="A0AAX6GD85"/>
<evidence type="ECO:0000313" key="1">
    <source>
        <dbReference type="EMBL" id="KAJ6826639.1"/>
    </source>
</evidence>